<evidence type="ECO:0000256" key="4">
    <source>
        <dbReference type="ARBA" id="ARBA00023002"/>
    </source>
</evidence>
<evidence type="ECO:0000313" key="8">
    <source>
        <dbReference type="EMBL" id="CAB4674397.1"/>
    </source>
</evidence>
<dbReference type="InterPro" id="IPR002397">
    <property type="entry name" value="Cyt_P450_B"/>
</dbReference>
<dbReference type="AlphaFoldDB" id="A0A6J6MJX2"/>
<dbReference type="PRINTS" id="PR00359">
    <property type="entry name" value="BP450"/>
</dbReference>
<organism evidence="8">
    <name type="scientific">freshwater metagenome</name>
    <dbReference type="NCBI Taxonomy" id="449393"/>
    <lineage>
        <taxon>unclassified sequences</taxon>
        <taxon>metagenomes</taxon>
        <taxon>ecological metagenomes</taxon>
    </lineage>
</organism>
<dbReference type="FunFam" id="1.10.630.10:FF:000018">
    <property type="entry name" value="Cytochrome P450 monooxygenase"/>
    <property type="match status" value="1"/>
</dbReference>
<evidence type="ECO:0000256" key="5">
    <source>
        <dbReference type="ARBA" id="ARBA00023004"/>
    </source>
</evidence>
<comment type="similarity">
    <text evidence="1">Belongs to the cytochrome P450 family.</text>
</comment>
<dbReference type="Gene3D" id="1.10.630.10">
    <property type="entry name" value="Cytochrome P450"/>
    <property type="match status" value="1"/>
</dbReference>
<dbReference type="Pfam" id="PF00067">
    <property type="entry name" value="p450"/>
    <property type="match status" value="1"/>
</dbReference>
<feature type="region of interest" description="Disordered" evidence="7">
    <location>
        <begin position="64"/>
        <end position="102"/>
    </location>
</feature>
<keyword evidence="3" id="KW-0479">Metal-binding</keyword>
<dbReference type="EMBL" id="CAEZWM010000288">
    <property type="protein sequence ID" value="CAB4674397.1"/>
    <property type="molecule type" value="Genomic_DNA"/>
</dbReference>
<dbReference type="GO" id="GO:0005506">
    <property type="term" value="F:iron ion binding"/>
    <property type="evidence" value="ECO:0007669"/>
    <property type="project" value="InterPro"/>
</dbReference>
<evidence type="ECO:0000256" key="1">
    <source>
        <dbReference type="ARBA" id="ARBA00010617"/>
    </source>
</evidence>
<keyword evidence="6" id="KW-0503">Monooxygenase</keyword>
<evidence type="ECO:0000256" key="7">
    <source>
        <dbReference type="SAM" id="MobiDB-lite"/>
    </source>
</evidence>
<accession>A0A6J6MJX2</accession>
<dbReference type="GO" id="GO:0016705">
    <property type="term" value="F:oxidoreductase activity, acting on paired donors, with incorporation or reduction of molecular oxygen"/>
    <property type="evidence" value="ECO:0007669"/>
    <property type="project" value="InterPro"/>
</dbReference>
<dbReference type="PANTHER" id="PTHR46696">
    <property type="entry name" value="P450, PUTATIVE (EUROFUNG)-RELATED"/>
    <property type="match status" value="1"/>
</dbReference>
<dbReference type="GO" id="GO:0004497">
    <property type="term" value="F:monooxygenase activity"/>
    <property type="evidence" value="ECO:0007669"/>
    <property type="project" value="UniProtKB-KW"/>
</dbReference>
<dbReference type="PROSITE" id="PS00086">
    <property type="entry name" value="CYTOCHROME_P450"/>
    <property type="match status" value="1"/>
</dbReference>
<proteinExistence type="inferred from homology"/>
<evidence type="ECO:0000256" key="6">
    <source>
        <dbReference type="ARBA" id="ARBA00023033"/>
    </source>
</evidence>
<sequence length="413" mass="46148">MTATTPETFNADATIAEIFSSTEGRKDPYSRYRALRENTPIHGNAEGPLWYLSNFEDCRTALRDPRLGKTPQDVVRPSLDGAPESLRAQRSEDAPAPSMLFLNPPDHTRLRSLVSREFTPKRIDDLRPRMDALAAPMLDGMAAAGTADVMEELAWRLPVAVIGELVGVPEEDREAFRGTVRDLVVLLEVGATPEETERGVAAGARLRIYFRELIAKKRLNPTEDLLTALIAVEEEGDRLSEEELITTMILLFAAGFETTTNLIGNGLWLLMRNPEQFQLLREKPDLMGGFIEEVLRYESPVQLNARWTFDEIEIGGFTIPAGRTVVTFLGGANRDPQRFPNPEVFDIARTDNQPLSFGFGIHHCLGAHLARAEGKAVFEALLDRFSVIEPTEIDPPWHGFTLRGLERLPVRLH</sequence>
<reference evidence="8" key="1">
    <citation type="submission" date="2020-05" db="EMBL/GenBank/DDBJ databases">
        <authorList>
            <person name="Chiriac C."/>
            <person name="Salcher M."/>
            <person name="Ghai R."/>
            <person name="Kavagutti S V."/>
        </authorList>
    </citation>
    <scope>NUCLEOTIDE SEQUENCE</scope>
</reference>
<dbReference type="PANTHER" id="PTHR46696:SF1">
    <property type="entry name" value="CYTOCHROME P450 YJIB-RELATED"/>
    <property type="match status" value="1"/>
</dbReference>
<evidence type="ECO:0000256" key="3">
    <source>
        <dbReference type="ARBA" id="ARBA00022723"/>
    </source>
</evidence>
<gene>
    <name evidence="8" type="ORF">UFOPK2242_01652</name>
</gene>
<name>A0A6J6MJX2_9ZZZZ</name>
<evidence type="ECO:0000256" key="2">
    <source>
        <dbReference type="ARBA" id="ARBA00022617"/>
    </source>
</evidence>
<keyword evidence="2" id="KW-0349">Heme</keyword>
<dbReference type="SUPFAM" id="SSF48264">
    <property type="entry name" value="Cytochrome P450"/>
    <property type="match status" value="1"/>
</dbReference>
<dbReference type="InterPro" id="IPR001128">
    <property type="entry name" value="Cyt_P450"/>
</dbReference>
<dbReference type="GO" id="GO:0020037">
    <property type="term" value="F:heme binding"/>
    <property type="evidence" value="ECO:0007669"/>
    <property type="project" value="InterPro"/>
</dbReference>
<dbReference type="InterPro" id="IPR036396">
    <property type="entry name" value="Cyt_P450_sf"/>
</dbReference>
<dbReference type="InterPro" id="IPR017972">
    <property type="entry name" value="Cyt_P450_CS"/>
</dbReference>
<keyword evidence="5" id="KW-0408">Iron</keyword>
<protein>
    <submittedName>
        <fullName evidence="8">Unannotated protein</fullName>
    </submittedName>
</protein>
<dbReference type="CDD" id="cd20625">
    <property type="entry name" value="CYP164-like"/>
    <property type="match status" value="1"/>
</dbReference>
<dbReference type="PRINTS" id="PR00385">
    <property type="entry name" value="P450"/>
</dbReference>
<keyword evidence="4" id="KW-0560">Oxidoreductase</keyword>